<dbReference type="InterPro" id="IPR036390">
    <property type="entry name" value="WH_DNA-bd_sf"/>
</dbReference>
<dbReference type="GO" id="GO:0010628">
    <property type="term" value="P:positive regulation of gene expression"/>
    <property type="evidence" value="ECO:0007669"/>
    <property type="project" value="TreeGrafter"/>
</dbReference>
<evidence type="ECO:0000256" key="1">
    <source>
        <dbReference type="ARBA" id="ARBA00009437"/>
    </source>
</evidence>
<evidence type="ECO:0000313" key="7">
    <source>
        <dbReference type="Proteomes" id="UP000462066"/>
    </source>
</evidence>
<keyword evidence="2" id="KW-0805">Transcription regulation</keyword>
<evidence type="ECO:0000256" key="2">
    <source>
        <dbReference type="ARBA" id="ARBA00023015"/>
    </source>
</evidence>
<dbReference type="InterPro" id="IPR005119">
    <property type="entry name" value="LysR_subst-bd"/>
</dbReference>
<evidence type="ECO:0000259" key="5">
    <source>
        <dbReference type="PROSITE" id="PS50931"/>
    </source>
</evidence>
<dbReference type="InterPro" id="IPR036388">
    <property type="entry name" value="WH-like_DNA-bd_sf"/>
</dbReference>
<evidence type="ECO:0000313" key="6">
    <source>
        <dbReference type="EMBL" id="KAF1684934.1"/>
    </source>
</evidence>
<evidence type="ECO:0000256" key="4">
    <source>
        <dbReference type="ARBA" id="ARBA00023163"/>
    </source>
</evidence>
<keyword evidence="4" id="KW-0804">Transcription</keyword>
<name>A0A7V8GK99_9GAMM</name>
<dbReference type="GO" id="GO:0009089">
    <property type="term" value="P:lysine biosynthetic process via diaminopimelate"/>
    <property type="evidence" value="ECO:0007669"/>
    <property type="project" value="TreeGrafter"/>
</dbReference>
<proteinExistence type="inferred from homology"/>
<dbReference type="Gene3D" id="3.40.190.290">
    <property type="match status" value="1"/>
</dbReference>
<dbReference type="EMBL" id="MWIP01000020">
    <property type="protein sequence ID" value="KAF1684934.1"/>
    <property type="molecule type" value="Genomic_DNA"/>
</dbReference>
<protein>
    <submittedName>
        <fullName evidence="6">LysR family transcriptional regulator</fullName>
    </submittedName>
</protein>
<dbReference type="Pfam" id="PF03466">
    <property type="entry name" value="LysR_substrate"/>
    <property type="match status" value="1"/>
</dbReference>
<dbReference type="AlphaFoldDB" id="A0A7V8GK99"/>
<dbReference type="PANTHER" id="PTHR30427">
    <property type="entry name" value="TRANSCRIPTIONAL ACTIVATOR PROTEIN LYSR"/>
    <property type="match status" value="1"/>
</dbReference>
<dbReference type="Proteomes" id="UP000462066">
    <property type="component" value="Unassembled WGS sequence"/>
</dbReference>
<dbReference type="SUPFAM" id="SSF53850">
    <property type="entry name" value="Periplasmic binding protein-like II"/>
    <property type="match status" value="1"/>
</dbReference>
<reference evidence="6 7" key="1">
    <citation type="submission" date="2017-10" db="EMBL/GenBank/DDBJ databases">
        <title>Whole genome sequencing of Pseudoxanthomonas broegbernensis DSM 12573(T).</title>
        <authorList>
            <person name="Kumar S."/>
            <person name="Bansal K."/>
            <person name="Kaur A."/>
            <person name="Patil P."/>
            <person name="Sharma S."/>
            <person name="Patil P.B."/>
        </authorList>
    </citation>
    <scope>NUCLEOTIDE SEQUENCE [LARGE SCALE GENOMIC DNA]</scope>
    <source>
        <strain evidence="6 7">DSM 12573</strain>
    </source>
</reference>
<dbReference type="Gene3D" id="1.10.10.10">
    <property type="entry name" value="Winged helix-like DNA-binding domain superfamily/Winged helix DNA-binding domain"/>
    <property type="match status" value="1"/>
</dbReference>
<dbReference type="GO" id="GO:0003700">
    <property type="term" value="F:DNA-binding transcription factor activity"/>
    <property type="evidence" value="ECO:0007669"/>
    <property type="project" value="InterPro"/>
</dbReference>
<dbReference type="GO" id="GO:0043565">
    <property type="term" value="F:sequence-specific DNA binding"/>
    <property type="evidence" value="ECO:0007669"/>
    <property type="project" value="TreeGrafter"/>
</dbReference>
<dbReference type="RefSeq" id="WP_162312125.1">
    <property type="nucleotide sequence ID" value="NZ_JACHGU010000011.1"/>
</dbReference>
<dbReference type="Pfam" id="PF00126">
    <property type="entry name" value="HTH_1"/>
    <property type="match status" value="1"/>
</dbReference>
<feature type="domain" description="HTH lysR-type" evidence="5">
    <location>
        <begin position="1"/>
        <end position="58"/>
    </location>
</feature>
<organism evidence="6 7">
    <name type="scientific">Pseudoxanthomonas broegbernensis</name>
    <dbReference type="NCBI Taxonomy" id="83619"/>
    <lineage>
        <taxon>Bacteria</taxon>
        <taxon>Pseudomonadati</taxon>
        <taxon>Pseudomonadota</taxon>
        <taxon>Gammaproteobacteria</taxon>
        <taxon>Lysobacterales</taxon>
        <taxon>Lysobacteraceae</taxon>
        <taxon>Pseudoxanthomonas</taxon>
    </lineage>
</organism>
<dbReference type="SUPFAM" id="SSF46785">
    <property type="entry name" value="Winged helix' DNA-binding domain"/>
    <property type="match status" value="1"/>
</dbReference>
<keyword evidence="7" id="KW-1185">Reference proteome</keyword>
<evidence type="ECO:0000256" key="3">
    <source>
        <dbReference type="ARBA" id="ARBA00023125"/>
    </source>
</evidence>
<comment type="caution">
    <text evidence="6">The sequence shown here is derived from an EMBL/GenBank/DDBJ whole genome shotgun (WGS) entry which is preliminary data.</text>
</comment>
<dbReference type="InterPro" id="IPR000847">
    <property type="entry name" value="LysR_HTH_N"/>
</dbReference>
<comment type="similarity">
    <text evidence="1">Belongs to the LysR transcriptional regulatory family.</text>
</comment>
<sequence>MRLRQIEVFHAIYTTGSISAAARALHVSQPSVSKVLHHTQYQLGFELFTLVRGRLVATDEAHALFVEVKDIFERTASLRKTVANLRNGGGGHIRLAVVPSLGLYVAPRAIALFRRRHPQVTFDVQTLHHDDLFRALYERECDIAFAYNPPQHPRMQRRTLDHGQLMLLYRHSEMPDPGPSVPIAWLDGRDLVGLASSGPIADLLDGELERQGVNIHEVVSNQTYYLAAALTRCGAGMTVVDEFTARVSADERVGFRPIDPAITFRIECVHLEDRPPSRTAEQFIELFTATLREVRQAGARNDA</sequence>
<accession>A0A7V8GK99</accession>
<keyword evidence="3" id="KW-0238">DNA-binding</keyword>
<dbReference type="PROSITE" id="PS50931">
    <property type="entry name" value="HTH_LYSR"/>
    <property type="match status" value="1"/>
</dbReference>
<gene>
    <name evidence="6" type="ORF">B1992_13970</name>
</gene>
<dbReference type="PANTHER" id="PTHR30427:SF1">
    <property type="entry name" value="TRANSCRIPTIONAL ACTIVATOR PROTEIN LYSR"/>
    <property type="match status" value="1"/>
</dbReference>